<reference evidence="1" key="1">
    <citation type="submission" date="2022-02" db="EMBL/GenBank/DDBJ databases">
        <title>Plant Genome Project.</title>
        <authorList>
            <person name="Zhang R.-G."/>
        </authorList>
    </citation>
    <scope>NUCLEOTIDE SEQUENCE</scope>
    <source>
        <strain evidence="1">AT1</strain>
    </source>
</reference>
<gene>
    <name evidence="1" type="ORF">RHMOL_Rhmol13G0197300</name>
</gene>
<comment type="caution">
    <text evidence="1">The sequence shown here is derived from an EMBL/GenBank/DDBJ whole genome shotgun (WGS) entry which is preliminary data.</text>
</comment>
<dbReference type="EMBL" id="CM046400">
    <property type="protein sequence ID" value="KAI8525037.1"/>
    <property type="molecule type" value="Genomic_DNA"/>
</dbReference>
<proteinExistence type="predicted"/>
<keyword evidence="2" id="KW-1185">Reference proteome</keyword>
<evidence type="ECO:0000313" key="1">
    <source>
        <dbReference type="EMBL" id="KAI8525037.1"/>
    </source>
</evidence>
<dbReference type="Proteomes" id="UP001062846">
    <property type="component" value="Chromosome 13"/>
</dbReference>
<accession>A0ACC0L912</accession>
<protein>
    <submittedName>
        <fullName evidence="1">Uncharacterized protein</fullName>
    </submittedName>
</protein>
<organism evidence="1 2">
    <name type="scientific">Rhododendron molle</name>
    <name type="common">Chinese azalea</name>
    <name type="synonym">Azalea mollis</name>
    <dbReference type="NCBI Taxonomy" id="49168"/>
    <lineage>
        <taxon>Eukaryota</taxon>
        <taxon>Viridiplantae</taxon>
        <taxon>Streptophyta</taxon>
        <taxon>Embryophyta</taxon>
        <taxon>Tracheophyta</taxon>
        <taxon>Spermatophyta</taxon>
        <taxon>Magnoliopsida</taxon>
        <taxon>eudicotyledons</taxon>
        <taxon>Gunneridae</taxon>
        <taxon>Pentapetalae</taxon>
        <taxon>asterids</taxon>
        <taxon>Ericales</taxon>
        <taxon>Ericaceae</taxon>
        <taxon>Ericoideae</taxon>
        <taxon>Rhodoreae</taxon>
        <taxon>Rhododendron</taxon>
    </lineage>
</organism>
<sequence>MIPTSLSLSLSYGGRTGQHITIPKKQAETNPRRATALPSLKTVAKAGITWVYVNDFNLGVLFELEEKVGVLVNEDGAAMMVEGVPEEFVGMIVKAHCYCVVRVLFFQIYDFENTWMPLRRCFAVSESKFYYLKNEAILLEMAHINCTITEVMRRGFTPLITPEIVRPSVVEKCGFQPRGENTQVNNASTSYMELQYDCVFNAKLYVMFCDCNSELYFVGSDSQRRTKDVLVVALGTSLVLGTYLGVNNVIEVAHTRSFSYPVALLFCLLLSGTLWTMLATVPQYVVALVTYVESFLFVLYTSWLRKLIIGVMSCVRSEVAEQSGDVSRSVSGLVFTRYEIYLQCAVQVTNNPKDYAMDDIVKDADRLVSCFANKVAKTFDFSIGGASSMSCKYVLNALMHVIYRHAVKESTLNSLVIEILLLLWLLDERVPRMDDGGQLLKALNVLMLKIVVILGNESQVMRLLNRISEIGTTCSRGASADYGVD</sequence>
<name>A0ACC0L912_RHOML</name>
<evidence type="ECO:0000313" key="2">
    <source>
        <dbReference type="Proteomes" id="UP001062846"/>
    </source>
</evidence>